<dbReference type="PROSITE" id="PS00723">
    <property type="entry name" value="POLYPRENYL_SYNTHASE_1"/>
    <property type="match status" value="1"/>
</dbReference>
<dbReference type="InterPro" id="IPR000092">
    <property type="entry name" value="Polyprenyl_synt"/>
</dbReference>
<reference evidence="8 9" key="1">
    <citation type="submission" date="2024-08" db="EMBL/GenBank/DDBJ databases">
        <authorList>
            <person name="Cucini C."/>
            <person name="Frati F."/>
        </authorList>
    </citation>
    <scope>NUCLEOTIDE SEQUENCE [LARGE SCALE GENOMIC DNA]</scope>
</reference>
<gene>
    <name evidence="8" type="ORF">ODALV1_LOCUS25101</name>
</gene>
<dbReference type="Gene3D" id="1.10.600.10">
    <property type="entry name" value="Farnesyl Diphosphate Synthase"/>
    <property type="match status" value="1"/>
</dbReference>
<dbReference type="CDD" id="cd00685">
    <property type="entry name" value="Trans_IPPS_HT"/>
    <property type="match status" value="1"/>
</dbReference>
<dbReference type="SUPFAM" id="SSF48576">
    <property type="entry name" value="Terpenoid synthases"/>
    <property type="match status" value="1"/>
</dbReference>
<dbReference type="PROSITE" id="PS00444">
    <property type="entry name" value="POLYPRENYL_SYNTHASE_2"/>
    <property type="match status" value="1"/>
</dbReference>
<evidence type="ECO:0000313" key="9">
    <source>
        <dbReference type="Proteomes" id="UP001642540"/>
    </source>
</evidence>
<evidence type="ECO:0000256" key="5">
    <source>
        <dbReference type="ARBA" id="ARBA00033740"/>
    </source>
</evidence>
<dbReference type="SFLD" id="SFLDS00005">
    <property type="entry name" value="Isoprenoid_Synthase_Type_I"/>
    <property type="match status" value="1"/>
</dbReference>
<evidence type="ECO:0000256" key="1">
    <source>
        <dbReference type="ARBA" id="ARBA00001946"/>
    </source>
</evidence>
<evidence type="ECO:0000256" key="7">
    <source>
        <dbReference type="RuleBase" id="RU004466"/>
    </source>
</evidence>
<comment type="caution">
    <text evidence="8">The sequence shown here is derived from an EMBL/GenBank/DDBJ whole genome shotgun (WGS) entry which is preliminary data.</text>
</comment>
<sequence>MNQSIVAKLVGAEYDVFDKFFTTILTDITRITTDLEQEPLSVAKNWIERVFRFNVPHGKKIRGLLVPILVRSLVKCPSTEKMTQAYTLGWCVEILQASSLIADDVMDKSKLRRGKPCWYLVDDLGTDAVNDSFLLEHIMYQLVKKHFKTTSYYTDIVDLFLLVTHKTVLGQCLDIQTGRNMRFEEYTMERYEAIVKYKTSFYTFYLPIVLAATISNVQNTKLMSIFEALAISIGHMFQVLDDYLDCYGSKSKTGKIGTDIQNGKCSWLFVRSKELCSKEQLAELYDNYGHDDEAKIAHVVEIYEAVKIPSHVTEFMKHMKASNLRLIRKLENEDLIILFKQLLGMVTETFNMSSLCL</sequence>
<dbReference type="Pfam" id="PF00348">
    <property type="entry name" value="polyprenyl_synt"/>
    <property type="match status" value="1"/>
</dbReference>
<dbReference type="SFLD" id="SFLDG01017">
    <property type="entry name" value="Polyprenyl_Transferase_Like"/>
    <property type="match status" value="1"/>
</dbReference>
<name>A0ABP1RQX9_9HEXA</name>
<evidence type="ECO:0000256" key="2">
    <source>
        <dbReference type="ARBA" id="ARBA00022679"/>
    </source>
</evidence>
<accession>A0ABP1RQX9</accession>
<evidence type="ECO:0000256" key="3">
    <source>
        <dbReference type="ARBA" id="ARBA00022723"/>
    </source>
</evidence>
<comment type="pathway">
    <text evidence="5">Pheromone biosynthesis.</text>
</comment>
<dbReference type="PANTHER" id="PTHR11525:SF0">
    <property type="entry name" value="FARNESYL PYROPHOSPHATE SYNTHASE"/>
    <property type="match status" value="1"/>
</dbReference>
<dbReference type="Proteomes" id="UP001642540">
    <property type="component" value="Unassembled WGS sequence"/>
</dbReference>
<keyword evidence="3" id="KW-0479">Metal-binding</keyword>
<keyword evidence="4" id="KW-0460">Magnesium</keyword>
<evidence type="ECO:0000313" key="8">
    <source>
        <dbReference type="EMBL" id="CAL8133511.1"/>
    </source>
</evidence>
<proteinExistence type="inferred from homology"/>
<evidence type="ECO:0000256" key="4">
    <source>
        <dbReference type="ARBA" id="ARBA00022842"/>
    </source>
</evidence>
<dbReference type="EMBL" id="CAXLJM020000099">
    <property type="protein sequence ID" value="CAL8133511.1"/>
    <property type="molecule type" value="Genomic_DNA"/>
</dbReference>
<dbReference type="InterPro" id="IPR033749">
    <property type="entry name" value="Polyprenyl_synt_CS"/>
</dbReference>
<keyword evidence="9" id="KW-1185">Reference proteome</keyword>
<dbReference type="InterPro" id="IPR039702">
    <property type="entry name" value="FPS1-like"/>
</dbReference>
<keyword evidence="2 7" id="KW-0808">Transferase</keyword>
<evidence type="ECO:0000256" key="6">
    <source>
        <dbReference type="ARBA" id="ARBA00034546"/>
    </source>
</evidence>
<comment type="similarity">
    <text evidence="7">Belongs to the FPP/GGPP synthase family.</text>
</comment>
<protein>
    <recommendedName>
        <fullName evidence="6">Farnesyl pyrophosphate synthase</fullName>
    </recommendedName>
</protein>
<comment type="cofactor">
    <cofactor evidence="1">
        <name>Mg(2+)</name>
        <dbReference type="ChEBI" id="CHEBI:18420"/>
    </cofactor>
</comment>
<dbReference type="InterPro" id="IPR008949">
    <property type="entry name" value="Isoprenoid_synthase_dom_sf"/>
</dbReference>
<dbReference type="PANTHER" id="PTHR11525">
    <property type="entry name" value="FARNESYL-PYROPHOSPHATE SYNTHETASE"/>
    <property type="match status" value="1"/>
</dbReference>
<organism evidence="8 9">
    <name type="scientific">Orchesella dallaii</name>
    <dbReference type="NCBI Taxonomy" id="48710"/>
    <lineage>
        <taxon>Eukaryota</taxon>
        <taxon>Metazoa</taxon>
        <taxon>Ecdysozoa</taxon>
        <taxon>Arthropoda</taxon>
        <taxon>Hexapoda</taxon>
        <taxon>Collembola</taxon>
        <taxon>Entomobryomorpha</taxon>
        <taxon>Entomobryoidea</taxon>
        <taxon>Orchesellidae</taxon>
        <taxon>Orchesellinae</taxon>
        <taxon>Orchesella</taxon>
    </lineage>
</organism>